<dbReference type="EMBL" id="JACVVK020000274">
    <property type="protein sequence ID" value="KAK7480785.1"/>
    <property type="molecule type" value="Genomic_DNA"/>
</dbReference>
<name>A0ABD0K097_9CAEN</name>
<reference evidence="1 2" key="1">
    <citation type="journal article" date="2023" name="Sci. Data">
        <title>Genome assembly of the Korean intertidal mud-creeper Batillaria attramentaria.</title>
        <authorList>
            <person name="Patra A.K."/>
            <person name="Ho P.T."/>
            <person name="Jun S."/>
            <person name="Lee S.J."/>
            <person name="Kim Y."/>
            <person name="Won Y.J."/>
        </authorList>
    </citation>
    <scope>NUCLEOTIDE SEQUENCE [LARGE SCALE GENOMIC DNA]</scope>
    <source>
        <strain evidence="1">Wonlab-2016</strain>
    </source>
</reference>
<organism evidence="1 2">
    <name type="scientific">Batillaria attramentaria</name>
    <dbReference type="NCBI Taxonomy" id="370345"/>
    <lineage>
        <taxon>Eukaryota</taxon>
        <taxon>Metazoa</taxon>
        <taxon>Spiralia</taxon>
        <taxon>Lophotrochozoa</taxon>
        <taxon>Mollusca</taxon>
        <taxon>Gastropoda</taxon>
        <taxon>Caenogastropoda</taxon>
        <taxon>Sorbeoconcha</taxon>
        <taxon>Cerithioidea</taxon>
        <taxon>Batillariidae</taxon>
        <taxon>Batillaria</taxon>
    </lineage>
</organism>
<keyword evidence="2" id="KW-1185">Reference proteome</keyword>
<comment type="caution">
    <text evidence="1">The sequence shown here is derived from an EMBL/GenBank/DDBJ whole genome shotgun (WGS) entry which is preliminary data.</text>
</comment>
<protein>
    <submittedName>
        <fullName evidence="1">Uncharacterized protein</fullName>
    </submittedName>
</protein>
<dbReference type="Proteomes" id="UP001519460">
    <property type="component" value="Unassembled WGS sequence"/>
</dbReference>
<gene>
    <name evidence="1" type="ORF">BaRGS_00027951</name>
</gene>
<sequence length="79" mass="8390">MHPSFAGPRFRAAYAGHPFLLSCPLGQRGVGPTVWSGGFTFSSRRAVMGGVIEAVCRRCLRFLLSDMRLGESGGGGMSI</sequence>
<proteinExistence type="predicted"/>
<dbReference type="AlphaFoldDB" id="A0ABD0K097"/>
<accession>A0ABD0K097</accession>
<evidence type="ECO:0000313" key="1">
    <source>
        <dbReference type="EMBL" id="KAK7480785.1"/>
    </source>
</evidence>
<evidence type="ECO:0000313" key="2">
    <source>
        <dbReference type="Proteomes" id="UP001519460"/>
    </source>
</evidence>